<evidence type="ECO:0000256" key="6">
    <source>
        <dbReference type="ARBA" id="ARBA00022824"/>
    </source>
</evidence>
<comment type="subcellular location">
    <subcellularLocation>
        <location evidence="1">Endoplasmic reticulum membrane</location>
        <topology evidence="1">Single-pass membrane protein</topology>
    </subcellularLocation>
</comment>
<evidence type="ECO:0000256" key="2">
    <source>
        <dbReference type="ARBA" id="ARBA00005619"/>
    </source>
</evidence>
<evidence type="ECO:0000313" key="13">
    <source>
        <dbReference type="Proteomes" id="UP000784294"/>
    </source>
</evidence>
<keyword evidence="5" id="KW-0547">Nucleotide-binding</keyword>
<dbReference type="PANTHER" id="PTHR45909">
    <property type="entry name" value="ADP-RIBOSYLATION FACTOR-RELATED PROTEIN 1"/>
    <property type="match status" value="1"/>
</dbReference>
<dbReference type="PANTHER" id="PTHR45909:SF1">
    <property type="entry name" value="ADP-RIBOSYLATION FACTOR-RELATED PROTEIN 1"/>
    <property type="match status" value="1"/>
</dbReference>
<evidence type="ECO:0000256" key="1">
    <source>
        <dbReference type="ARBA" id="ARBA00004389"/>
    </source>
</evidence>
<keyword evidence="7 11" id="KW-1133">Transmembrane helix</keyword>
<protein>
    <recommendedName>
        <fullName evidence="3">Signal recognition particle receptor subunit beta</fullName>
    </recommendedName>
</protein>
<dbReference type="EMBL" id="CAAALY010015245">
    <property type="protein sequence ID" value="VEL12598.1"/>
    <property type="molecule type" value="Genomic_DNA"/>
</dbReference>
<dbReference type="InterPro" id="IPR024156">
    <property type="entry name" value="Small_GTPase_ARF"/>
</dbReference>
<comment type="similarity">
    <text evidence="2">Belongs to the SRP receptor beta subunit family.</text>
</comment>
<proteinExistence type="inferred from homology"/>
<dbReference type="CDD" id="cd04105">
    <property type="entry name" value="SR_beta"/>
    <property type="match status" value="1"/>
</dbReference>
<keyword evidence="13" id="KW-1185">Reference proteome</keyword>
<dbReference type="GO" id="GO:0043001">
    <property type="term" value="P:Golgi to plasma membrane protein transport"/>
    <property type="evidence" value="ECO:0007669"/>
    <property type="project" value="TreeGrafter"/>
</dbReference>
<keyword evidence="6" id="KW-0256">Endoplasmic reticulum</keyword>
<dbReference type="GO" id="GO:0005789">
    <property type="term" value="C:endoplasmic reticulum membrane"/>
    <property type="evidence" value="ECO:0007669"/>
    <property type="project" value="UniProtKB-SubCell"/>
</dbReference>
<accession>A0A448WII4</accession>
<evidence type="ECO:0000256" key="7">
    <source>
        <dbReference type="ARBA" id="ARBA00022989"/>
    </source>
</evidence>
<evidence type="ECO:0000256" key="9">
    <source>
        <dbReference type="ARBA" id="ARBA00023136"/>
    </source>
</evidence>
<keyword evidence="9 11" id="KW-0472">Membrane</keyword>
<dbReference type="OrthoDB" id="41266at2759"/>
<dbReference type="GO" id="GO:0034067">
    <property type="term" value="P:protein localization to Golgi apparatus"/>
    <property type="evidence" value="ECO:0007669"/>
    <property type="project" value="TreeGrafter"/>
</dbReference>
<comment type="caution">
    <text evidence="12">The sequence shown here is derived from an EMBL/GenBank/DDBJ whole genome shotgun (WGS) entry which is preliminary data.</text>
</comment>
<gene>
    <name evidence="12" type="ORF">PXEA_LOCUS6038</name>
</gene>
<evidence type="ECO:0000313" key="12">
    <source>
        <dbReference type="EMBL" id="VEL12598.1"/>
    </source>
</evidence>
<evidence type="ECO:0000256" key="11">
    <source>
        <dbReference type="SAM" id="Phobius"/>
    </source>
</evidence>
<dbReference type="Proteomes" id="UP000784294">
    <property type="component" value="Unassembled WGS sequence"/>
</dbReference>
<dbReference type="AlphaFoldDB" id="A0A448WII4"/>
<dbReference type="GO" id="GO:0005794">
    <property type="term" value="C:Golgi apparatus"/>
    <property type="evidence" value="ECO:0007669"/>
    <property type="project" value="TreeGrafter"/>
</dbReference>
<sequence>MLPVLSSILLCLLTVILIYLLKRHKKTDVILLGICESGKTTIFYKLVHNSHAMTFTSLKENKGPYGSDVSIPYLLKQKMKLNIVDIPGHEKLRYEFFDRHKSSLKALIFVVDSNTISYDLKDTAEFLYNILTDPIISKSNPPILIACNKQDGTTAKGSKIVKKLMEKEL</sequence>
<feature type="transmembrane region" description="Helical" evidence="11">
    <location>
        <begin position="6"/>
        <end position="21"/>
    </location>
</feature>
<dbReference type="Pfam" id="PF09439">
    <property type="entry name" value="SRPRB"/>
    <property type="match status" value="1"/>
</dbReference>
<organism evidence="12 13">
    <name type="scientific">Protopolystoma xenopodis</name>
    <dbReference type="NCBI Taxonomy" id="117903"/>
    <lineage>
        <taxon>Eukaryota</taxon>
        <taxon>Metazoa</taxon>
        <taxon>Spiralia</taxon>
        <taxon>Lophotrochozoa</taxon>
        <taxon>Platyhelminthes</taxon>
        <taxon>Monogenea</taxon>
        <taxon>Polyopisthocotylea</taxon>
        <taxon>Polystomatidea</taxon>
        <taxon>Polystomatidae</taxon>
        <taxon>Protopolystoma</taxon>
    </lineage>
</organism>
<name>A0A448WII4_9PLAT</name>
<dbReference type="GO" id="GO:0006886">
    <property type="term" value="P:intracellular protein transport"/>
    <property type="evidence" value="ECO:0007669"/>
    <property type="project" value="TreeGrafter"/>
</dbReference>
<dbReference type="SUPFAM" id="SSF52540">
    <property type="entry name" value="P-loop containing nucleoside triphosphate hydrolases"/>
    <property type="match status" value="1"/>
</dbReference>
<evidence type="ECO:0000256" key="5">
    <source>
        <dbReference type="ARBA" id="ARBA00022741"/>
    </source>
</evidence>
<dbReference type="InterPro" id="IPR027417">
    <property type="entry name" value="P-loop_NTPase"/>
</dbReference>
<dbReference type="InterPro" id="IPR019009">
    <property type="entry name" value="SRP_receptor_beta_su"/>
</dbReference>
<reference evidence="12" key="1">
    <citation type="submission" date="2018-11" db="EMBL/GenBank/DDBJ databases">
        <authorList>
            <consortium name="Pathogen Informatics"/>
        </authorList>
    </citation>
    <scope>NUCLEOTIDE SEQUENCE</scope>
</reference>
<dbReference type="Gene3D" id="3.40.50.300">
    <property type="entry name" value="P-loop containing nucleotide triphosphate hydrolases"/>
    <property type="match status" value="1"/>
</dbReference>
<evidence type="ECO:0000256" key="10">
    <source>
        <dbReference type="ARBA" id="ARBA00023170"/>
    </source>
</evidence>
<evidence type="ECO:0000256" key="4">
    <source>
        <dbReference type="ARBA" id="ARBA00022692"/>
    </source>
</evidence>
<evidence type="ECO:0000256" key="8">
    <source>
        <dbReference type="ARBA" id="ARBA00023134"/>
    </source>
</evidence>
<evidence type="ECO:0000256" key="3">
    <source>
        <dbReference type="ARBA" id="ARBA00020256"/>
    </source>
</evidence>
<keyword evidence="4 11" id="KW-0812">Transmembrane</keyword>
<keyword evidence="10" id="KW-0675">Receptor</keyword>
<dbReference type="GO" id="GO:0003924">
    <property type="term" value="F:GTPase activity"/>
    <property type="evidence" value="ECO:0007669"/>
    <property type="project" value="TreeGrafter"/>
</dbReference>
<dbReference type="GO" id="GO:0005525">
    <property type="term" value="F:GTP binding"/>
    <property type="evidence" value="ECO:0007669"/>
    <property type="project" value="UniProtKB-KW"/>
</dbReference>
<keyword evidence="8" id="KW-0342">GTP-binding</keyword>